<dbReference type="PIR" id="S56688">
    <property type="entry name" value="S56688"/>
</dbReference>
<name>Q9S8T5_COLES</name>
<sequence length="24" mass="2594">LGTNYLLSGQTLNTDGHLKNGDFD</sequence>
<keyword id="KW-0903">Direct protein sequencing</keyword>
<organism>
    <name type="scientific">Colocasia esculenta</name>
    <name type="common">Wild taro</name>
    <name type="synonym">Arum esculentum</name>
    <dbReference type="NCBI Taxonomy" id="4460"/>
    <lineage>
        <taxon>Eukaryota</taxon>
        <taxon>Viridiplantae</taxon>
        <taxon>Streptophyta</taxon>
        <taxon>Embryophyta</taxon>
        <taxon>Tracheophyta</taxon>
        <taxon>Spermatophyta</taxon>
        <taxon>Magnoliopsida</taxon>
        <taxon>Liliopsida</taxon>
        <taxon>Araceae</taxon>
        <taxon>Aroideae</taxon>
        <taxon>Colocasieae</taxon>
        <taxon>Colocasia</taxon>
    </lineage>
</organism>
<protein>
    <submittedName>
        <fullName>Globulin G1B</fullName>
    </submittedName>
</protein>
<accession>Q9S8T5</accession>
<reference key="1">
    <citation type="journal article" date="1992" name="Plant Cell">
        <title>Spatial and temporal gene expression patterns occur during corm development.</title>
        <authorList>
            <person name="de Castro L.A."/>
            <person name="Carneiro M."/>
            <person name="Neshich D.d.e. .C."/>
            <person name="de Paiva G.R."/>
        </authorList>
    </citation>
    <scope>PROTEIN SEQUENCE</scope>
</reference>
<dbReference type="AlphaFoldDB" id="Q9S8T5"/>
<proteinExistence type="evidence at protein level"/>